<accession>A0A0B7C098</accession>
<name>A0A0B7C098_9EUPU</name>
<dbReference type="GO" id="GO:0007018">
    <property type="term" value="P:microtubule-based movement"/>
    <property type="evidence" value="ECO:0007669"/>
    <property type="project" value="InterPro"/>
</dbReference>
<evidence type="ECO:0000313" key="2">
    <source>
        <dbReference type="EMBL" id="CEK97860.1"/>
    </source>
</evidence>
<dbReference type="GO" id="GO:0030286">
    <property type="term" value="C:dynein complex"/>
    <property type="evidence" value="ECO:0007669"/>
    <property type="project" value="InterPro"/>
</dbReference>
<dbReference type="GO" id="GO:0045505">
    <property type="term" value="F:dynein intermediate chain binding"/>
    <property type="evidence" value="ECO:0007669"/>
    <property type="project" value="InterPro"/>
</dbReference>
<dbReference type="AlphaFoldDB" id="A0A0B7C098"/>
<reference evidence="2" key="1">
    <citation type="submission" date="2014-12" db="EMBL/GenBank/DDBJ databases">
        <title>Insight into the proteome of Arion vulgaris.</title>
        <authorList>
            <person name="Aradska J."/>
            <person name="Bulat T."/>
            <person name="Smidak R."/>
            <person name="Sarate P."/>
            <person name="Gangsoo J."/>
            <person name="Sialana F."/>
            <person name="Bilban M."/>
            <person name="Lubec G."/>
        </authorList>
    </citation>
    <scope>NUCLEOTIDE SEQUENCE</scope>
    <source>
        <tissue evidence="2">Skin</tissue>
    </source>
</reference>
<dbReference type="InterPro" id="IPR041658">
    <property type="entry name" value="AAA_lid_11"/>
</dbReference>
<dbReference type="PANTHER" id="PTHR46961">
    <property type="entry name" value="DYNEIN HEAVY CHAIN 1, AXONEMAL-LIKE PROTEIN"/>
    <property type="match status" value="1"/>
</dbReference>
<feature type="non-terminal residue" evidence="2">
    <location>
        <position position="125"/>
    </location>
</feature>
<dbReference type="InterPro" id="IPR042219">
    <property type="entry name" value="AAA_lid_11_sf"/>
</dbReference>
<dbReference type="InterPro" id="IPR026983">
    <property type="entry name" value="DHC"/>
</dbReference>
<gene>
    <name evidence="2" type="primary">ORF217113</name>
</gene>
<feature type="non-terminal residue" evidence="2">
    <location>
        <position position="1"/>
    </location>
</feature>
<organism evidence="2">
    <name type="scientific">Arion vulgaris</name>
    <dbReference type="NCBI Taxonomy" id="1028688"/>
    <lineage>
        <taxon>Eukaryota</taxon>
        <taxon>Metazoa</taxon>
        <taxon>Spiralia</taxon>
        <taxon>Lophotrochozoa</taxon>
        <taxon>Mollusca</taxon>
        <taxon>Gastropoda</taxon>
        <taxon>Heterobranchia</taxon>
        <taxon>Euthyneura</taxon>
        <taxon>Panpulmonata</taxon>
        <taxon>Eupulmonata</taxon>
        <taxon>Stylommatophora</taxon>
        <taxon>Helicina</taxon>
        <taxon>Arionoidea</taxon>
        <taxon>Arionidae</taxon>
        <taxon>Arion</taxon>
    </lineage>
</organism>
<evidence type="ECO:0000259" key="1">
    <source>
        <dbReference type="Pfam" id="PF18198"/>
    </source>
</evidence>
<feature type="domain" description="Dynein heavy chain AAA lid" evidence="1">
    <location>
        <begin position="1"/>
        <end position="105"/>
    </location>
</feature>
<dbReference type="Gene3D" id="1.10.8.720">
    <property type="entry name" value="Region D6 of dynein motor"/>
    <property type="match status" value="1"/>
</dbReference>
<dbReference type="EMBL" id="HACG01050989">
    <property type="protein sequence ID" value="CEK97860.1"/>
    <property type="molecule type" value="Transcribed_RNA"/>
</dbReference>
<protein>
    <recommendedName>
        <fullName evidence="1">Dynein heavy chain AAA lid domain-containing protein</fullName>
    </recommendedName>
</protein>
<dbReference type="PANTHER" id="PTHR46961:SF15">
    <property type="entry name" value="AAA+ ATPASE DOMAIN-CONTAINING PROTEIN"/>
    <property type="match status" value="1"/>
</dbReference>
<sequence>RFGTVGWNSPHEFSSIGIRELQEAVSFTAGEFKDPLFVMAADGTSVPRTTSWAGIRYMLSEIIYGTYITDIYDQQSLSAMVDLWCSSITLKKDFELARLKYRTPAVFFNPNARLGTLNQAFDGLS</sequence>
<dbReference type="Pfam" id="PF18198">
    <property type="entry name" value="AAA_lid_11"/>
    <property type="match status" value="1"/>
</dbReference>
<dbReference type="GO" id="GO:0051959">
    <property type="term" value="F:dynein light intermediate chain binding"/>
    <property type="evidence" value="ECO:0007669"/>
    <property type="project" value="InterPro"/>
</dbReference>
<proteinExistence type="predicted"/>